<dbReference type="PANTHER" id="PTHR43065:SF42">
    <property type="entry name" value="TWO-COMPONENT SENSOR PPRA"/>
    <property type="match status" value="1"/>
</dbReference>
<sequence>MPNSPKVLIVDDDSRMCESLKALLSNQGYILKTCNSGQKAIEYLNKDDFDLVLLDMVIPDMNGYQIMEYINNQNPDTLVIVITGHASIKSAIKFIKKGAYDYIRKPFEPEELLITVKNGLDHKRLVSENEVINAKLIRTEECYRYLVQNSPDIIYMLDGQGNFKFISNTAERVLGFQIEQLIGEHYTTLVYDDDLEKAKWSFNERRTGDRAASQMELRLKVCDENGQFKESKVGHLTIELKSNGIYDEPIKKEDKKFIGTHGVIRDINDRKQLESQLKQAHKMEAIGTLTGGIAHEFNNILGIILGNTELALDEVPEWDSAHSNLEEIKTAGLRAKNVVKQLLSFIRKTDIKRQPISIIPVIKDALKFLRSSITANIDIRQNIQDTADKVLADPTQINQIMINLCTNASHAMEETGGMLDIGIQNVLLDEDSVALIDPELTQGNYVKVTVSDTGHGIAPEIIERIFDPYFTTKDVGIGSGLGLSVVHGIVKIHRGAITVDSELGKGTTFSVFFPVTEEEVVTESKTIKELPTGNENILFVDDEESIVLIVRQILERLGYQVEVKMNPVEALELFRSHPDQFDLVITDMAMPQMTGDKLVKEILNIRSEMPIILCTGFSEKVTEENAKALGIKAFAMKPMTLRDLAVMVRKVLDEE</sequence>
<dbReference type="PROSITE" id="PS50110">
    <property type="entry name" value="RESPONSE_REGULATORY"/>
    <property type="match status" value="2"/>
</dbReference>
<dbReference type="GO" id="GO:0006355">
    <property type="term" value="P:regulation of DNA-templated transcription"/>
    <property type="evidence" value="ECO:0007669"/>
    <property type="project" value="InterPro"/>
</dbReference>
<dbReference type="GO" id="GO:0005524">
    <property type="term" value="F:ATP binding"/>
    <property type="evidence" value="ECO:0007669"/>
    <property type="project" value="UniProtKB-KW"/>
</dbReference>
<dbReference type="SUPFAM" id="SSF47384">
    <property type="entry name" value="Homodimeric domain of signal transducing histidine kinase"/>
    <property type="match status" value="1"/>
</dbReference>
<feature type="modified residue" description="4-aspartylphosphate" evidence="9">
    <location>
        <position position="587"/>
    </location>
</feature>
<dbReference type="SUPFAM" id="SSF52172">
    <property type="entry name" value="CheY-like"/>
    <property type="match status" value="2"/>
</dbReference>
<evidence type="ECO:0000313" key="14">
    <source>
        <dbReference type="EMBL" id="MBC8432025.1"/>
    </source>
</evidence>
<gene>
    <name evidence="14" type="ORF">H8D96_08905</name>
</gene>
<evidence type="ECO:0000313" key="15">
    <source>
        <dbReference type="Proteomes" id="UP000605201"/>
    </source>
</evidence>
<dbReference type="SMART" id="SM00387">
    <property type="entry name" value="HATPase_c"/>
    <property type="match status" value="1"/>
</dbReference>
<dbReference type="Proteomes" id="UP000605201">
    <property type="component" value="Unassembled WGS sequence"/>
</dbReference>
<evidence type="ECO:0000256" key="9">
    <source>
        <dbReference type="PROSITE-ProRule" id="PRU00169"/>
    </source>
</evidence>
<evidence type="ECO:0000256" key="7">
    <source>
        <dbReference type="ARBA" id="ARBA00022840"/>
    </source>
</evidence>
<keyword evidence="6" id="KW-0418">Kinase</keyword>
<dbReference type="SUPFAM" id="SSF55874">
    <property type="entry name" value="ATPase domain of HSP90 chaperone/DNA topoisomerase II/histidine kinase"/>
    <property type="match status" value="1"/>
</dbReference>
<dbReference type="PROSITE" id="PS50109">
    <property type="entry name" value="HIS_KIN"/>
    <property type="match status" value="1"/>
</dbReference>
<name>A0A8J6NYU3_9BACT</name>
<comment type="catalytic activity">
    <reaction evidence="1">
        <text>ATP + protein L-histidine = ADP + protein N-phospho-L-histidine.</text>
        <dbReference type="EC" id="2.7.13.3"/>
    </reaction>
</comment>
<dbReference type="CDD" id="cd00082">
    <property type="entry name" value="HisKA"/>
    <property type="match status" value="1"/>
</dbReference>
<dbReference type="CDD" id="cd00130">
    <property type="entry name" value="PAS"/>
    <property type="match status" value="1"/>
</dbReference>
<evidence type="ECO:0000256" key="1">
    <source>
        <dbReference type="ARBA" id="ARBA00000085"/>
    </source>
</evidence>
<evidence type="ECO:0000256" key="8">
    <source>
        <dbReference type="ARBA" id="ARBA00023012"/>
    </source>
</evidence>
<evidence type="ECO:0000256" key="2">
    <source>
        <dbReference type="ARBA" id="ARBA00012438"/>
    </source>
</evidence>
<protein>
    <recommendedName>
        <fullName evidence="2">histidine kinase</fullName>
        <ecNumber evidence="2">2.7.13.3</ecNumber>
    </recommendedName>
</protein>
<feature type="domain" description="PAC" evidence="13">
    <location>
        <begin position="213"/>
        <end position="279"/>
    </location>
</feature>
<feature type="domain" description="PAS" evidence="12">
    <location>
        <begin position="139"/>
        <end position="209"/>
    </location>
</feature>
<evidence type="ECO:0000259" key="13">
    <source>
        <dbReference type="PROSITE" id="PS50113"/>
    </source>
</evidence>
<dbReference type="InterPro" id="IPR003661">
    <property type="entry name" value="HisK_dim/P_dom"/>
</dbReference>
<dbReference type="Gene3D" id="3.40.50.2300">
    <property type="match status" value="2"/>
</dbReference>
<evidence type="ECO:0000256" key="6">
    <source>
        <dbReference type="ARBA" id="ARBA00022777"/>
    </source>
</evidence>
<dbReference type="AlphaFoldDB" id="A0A8J6NYU3"/>
<dbReference type="Pfam" id="PF00072">
    <property type="entry name" value="Response_reg"/>
    <property type="match status" value="2"/>
</dbReference>
<dbReference type="InterPro" id="IPR004358">
    <property type="entry name" value="Sig_transdc_His_kin-like_C"/>
</dbReference>
<evidence type="ECO:0000256" key="4">
    <source>
        <dbReference type="ARBA" id="ARBA00022679"/>
    </source>
</evidence>
<evidence type="ECO:0000256" key="3">
    <source>
        <dbReference type="ARBA" id="ARBA00022553"/>
    </source>
</evidence>
<dbReference type="EMBL" id="JACNIG010000199">
    <property type="protein sequence ID" value="MBC8432025.1"/>
    <property type="molecule type" value="Genomic_DNA"/>
</dbReference>
<comment type="caution">
    <text evidence="14">The sequence shown here is derived from an EMBL/GenBank/DDBJ whole genome shotgun (WGS) entry which is preliminary data.</text>
</comment>
<dbReference type="Pfam" id="PF02518">
    <property type="entry name" value="HATPase_c"/>
    <property type="match status" value="1"/>
</dbReference>
<dbReference type="Gene3D" id="3.30.565.10">
    <property type="entry name" value="Histidine kinase-like ATPase, C-terminal domain"/>
    <property type="match status" value="1"/>
</dbReference>
<keyword evidence="8" id="KW-0902">Two-component regulatory system</keyword>
<keyword evidence="5" id="KW-0547">Nucleotide-binding</keyword>
<dbReference type="SMART" id="SM00091">
    <property type="entry name" value="PAS"/>
    <property type="match status" value="1"/>
</dbReference>
<dbReference type="EC" id="2.7.13.3" evidence="2"/>
<proteinExistence type="predicted"/>
<evidence type="ECO:0000259" key="11">
    <source>
        <dbReference type="PROSITE" id="PS50110"/>
    </source>
</evidence>
<dbReference type="SUPFAM" id="SSF55785">
    <property type="entry name" value="PYP-like sensor domain (PAS domain)"/>
    <property type="match status" value="1"/>
</dbReference>
<accession>A0A8J6NYU3</accession>
<dbReference type="CDD" id="cd00156">
    <property type="entry name" value="REC"/>
    <property type="match status" value="1"/>
</dbReference>
<dbReference type="InterPro" id="IPR035965">
    <property type="entry name" value="PAS-like_dom_sf"/>
</dbReference>
<dbReference type="InterPro" id="IPR000014">
    <property type="entry name" value="PAS"/>
</dbReference>
<dbReference type="PANTHER" id="PTHR43065">
    <property type="entry name" value="SENSOR HISTIDINE KINASE"/>
    <property type="match status" value="1"/>
</dbReference>
<feature type="domain" description="Response regulatory" evidence="11">
    <location>
        <begin position="536"/>
        <end position="652"/>
    </location>
</feature>
<dbReference type="SMART" id="SM00448">
    <property type="entry name" value="REC"/>
    <property type="match status" value="2"/>
</dbReference>
<evidence type="ECO:0000256" key="5">
    <source>
        <dbReference type="ARBA" id="ARBA00022741"/>
    </source>
</evidence>
<dbReference type="InterPro" id="IPR003594">
    <property type="entry name" value="HATPase_dom"/>
</dbReference>
<dbReference type="PRINTS" id="PR00344">
    <property type="entry name" value="BCTRLSENSOR"/>
</dbReference>
<dbReference type="Pfam" id="PF00989">
    <property type="entry name" value="PAS"/>
    <property type="match status" value="1"/>
</dbReference>
<dbReference type="InterPro" id="IPR036097">
    <property type="entry name" value="HisK_dim/P_sf"/>
</dbReference>
<evidence type="ECO:0000259" key="10">
    <source>
        <dbReference type="PROSITE" id="PS50109"/>
    </source>
</evidence>
<dbReference type="InterPro" id="IPR036890">
    <property type="entry name" value="HATPase_C_sf"/>
</dbReference>
<dbReference type="InterPro" id="IPR005467">
    <property type="entry name" value="His_kinase_dom"/>
</dbReference>
<keyword evidence="7" id="KW-0067">ATP-binding</keyword>
<reference evidence="14 15" key="1">
    <citation type="submission" date="2020-08" db="EMBL/GenBank/DDBJ databases">
        <title>Bridging the membrane lipid divide: bacteria of the FCB group superphylum have the potential to synthesize archaeal ether lipids.</title>
        <authorList>
            <person name="Villanueva L."/>
            <person name="Von Meijenfeldt F.A.B."/>
            <person name="Westbye A.B."/>
            <person name="Yadav S."/>
            <person name="Hopmans E.C."/>
            <person name="Dutilh B.E."/>
            <person name="Sinninghe Damste J.S."/>
        </authorList>
    </citation>
    <scope>NUCLEOTIDE SEQUENCE [LARGE SCALE GENOMIC DNA]</scope>
    <source>
        <strain evidence="14">NIOZ-UU17</strain>
    </source>
</reference>
<dbReference type="Gene3D" id="1.10.287.130">
    <property type="match status" value="1"/>
</dbReference>
<feature type="domain" description="Response regulatory" evidence="11">
    <location>
        <begin position="6"/>
        <end position="120"/>
    </location>
</feature>
<evidence type="ECO:0000259" key="12">
    <source>
        <dbReference type="PROSITE" id="PS50112"/>
    </source>
</evidence>
<organism evidence="14 15">
    <name type="scientific">Candidatus Desulfatibia vada</name>
    <dbReference type="NCBI Taxonomy" id="2841696"/>
    <lineage>
        <taxon>Bacteria</taxon>
        <taxon>Pseudomonadati</taxon>
        <taxon>Thermodesulfobacteriota</taxon>
        <taxon>Desulfobacteria</taxon>
        <taxon>Desulfobacterales</taxon>
        <taxon>Desulfobacterales incertae sedis</taxon>
        <taxon>Candidatus Desulfatibia</taxon>
    </lineage>
</organism>
<dbReference type="GO" id="GO:0000155">
    <property type="term" value="F:phosphorelay sensor kinase activity"/>
    <property type="evidence" value="ECO:0007669"/>
    <property type="project" value="InterPro"/>
</dbReference>
<feature type="modified residue" description="4-aspartylphosphate" evidence="9">
    <location>
        <position position="55"/>
    </location>
</feature>
<dbReference type="PROSITE" id="PS50113">
    <property type="entry name" value="PAC"/>
    <property type="match status" value="1"/>
</dbReference>
<dbReference type="InterPro" id="IPR011006">
    <property type="entry name" value="CheY-like_superfamily"/>
</dbReference>
<dbReference type="NCBIfam" id="TIGR00229">
    <property type="entry name" value="sensory_box"/>
    <property type="match status" value="1"/>
</dbReference>
<dbReference type="PROSITE" id="PS50112">
    <property type="entry name" value="PAS"/>
    <property type="match status" value="1"/>
</dbReference>
<dbReference type="Gene3D" id="3.30.450.20">
    <property type="entry name" value="PAS domain"/>
    <property type="match status" value="1"/>
</dbReference>
<keyword evidence="3 9" id="KW-0597">Phosphoprotein</keyword>
<dbReference type="InterPro" id="IPR001789">
    <property type="entry name" value="Sig_transdc_resp-reg_receiver"/>
</dbReference>
<keyword evidence="4" id="KW-0808">Transferase</keyword>
<dbReference type="SMART" id="SM00388">
    <property type="entry name" value="HisKA"/>
    <property type="match status" value="1"/>
</dbReference>
<feature type="domain" description="Histidine kinase" evidence="10">
    <location>
        <begin position="292"/>
        <end position="517"/>
    </location>
</feature>
<dbReference type="InterPro" id="IPR013767">
    <property type="entry name" value="PAS_fold"/>
</dbReference>
<dbReference type="InterPro" id="IPR000700">
    <property type="entry name" value="PAS-assoc_C"/>
</dbReference>